<dbReference type="GeneID" id="36286003"/>
<evidence type="ECO:0000313" key="3">
    <source>
        <dbReference type="EMBL" id="OAF60199.1"/>
    </source>
</evidence>
<dbReference type="SMART" id="SM00320">
    <property type="entry name" value="WD40"/>
    <property type="match status" value="4"/>
</dbReference>
<dbReference type="Pfam" id="PF00400">
    <property type="entry name" value="WD40"/>
    <property type="match status" value="2"/>
</dbReference>
<gene>
    <name evidence="3" type="ORF">VC83_02926</name>
</gene>
<evidence type="ECO:0000256" key="1">
    <source>
        <dbReference type="PROSITE-ProRule" id="PRU00221"/>
    </source>
</evidence>
<evidence type="ECO:0008006" key="4">
    <source>
        <dbReference type="Google" id="ProtNLM"/>
    </source>
</evidence>
<dbReference type="InterPro" id="IPR015943">
    <property type="entry name" value="WD40/YVTN_repeat-like_dom_sf"/>
</dbReference>
<keyword evidence="1" id="KW-0853">WD repeat</keyword>
<evidence type="ECO:0000256" key="2">
    <source>
        <dbReference type="SAM" id="MobiDB-lite"/>
    </source>
</evidence>
<dbReference type="PANTHER" id="PTHR44675">
    <property type="entry name" value="PAK1 INTERACTING PROTEIN 1"/>
    <property type="match status" value="1"/>
</dbReference>
<dbReference type="InterPro" id="IPR051959">
    <property type="entry name" value="PAK1-Kinase_Regulator"/>
</dbReference>
<feature type="region of interest" description="Disordered" evidence="2">
    <location>
        <begin position="1"/>
        <end position="49"/>
    </location>
</feature>
<protein>
    <recommendedName>
        <fullName evidence="4">WD40 repeat-like protein</fullName>
    </recommendedName>
</protein>
<dbReference type="Gene3D" id="2.130.10.10">
    <property type="entry name" value="YVTN repeat-like/Quinoprotein amine dehydrogenase"/>
    <property type="match status" value="1"/>
</dbReference>
<feature type="compositionally biased region" description="Acidic residues" evidence="2">
    <location>
        <begin position="465"/>
        <end position="486"/>
    </location>
</feature>
<dbReference type="eggNOG" id="KOG0294">
    <property type="taxonomic scope" value="Eukaryota"/>
</dbReference>
<dbReference type="PANTHER" id="PTHR44675:SF1">
    <property type="entry name" value="P21-ACTIVATED PROTEIN KINASE-INTERACTING PROTEIN 1"/>
    <property type="match status" value="1"/>
</dbReference>
<dbReference type="OrthoDB" id="308449at2759"/>
<name>A0A177ADL4_9PEZI</name>
<dbReference type="RefSeq" id="XP_024325481.1">
    <property type="nucleotide sequence ID" value="XM_024466577.1"/>
</dbReference>
<feature type="repeat" description="WD" evidence="1">
    <location>
        <begin position="410"/>
        <end position="425"/>
    </location>
</feature>
<feature type="region of interest" description="Disordered" evidence="2">
    <location>
        <begin position="464"/>
        <end position="486"/>
    </location>
</feature>
<dbReference type="VEuPathDB" id="FungiDB:GMDG_05125"/>
<dbReference type="InterPro" id="IPR036322">
    <property type="entry name" value="WD40_repeat_dom_sf"/>
</dbReference>
<dbReference type="InterPro" id="IPR001680">
    <property type="entry name" value="WD40_rpt"/>
</dbReference>
<dbReference type="EMBL" id="KV441392">
    <property type="protein sequence ID" value="OAF60199.1"/>
    <property type="molecule type" value="Genomic_DNA"/>
</dbReference>
<dbReference type="Proteomes" id="UP000077154">
    <property type="component" value="Unassembled WGS sequence"/>
</dbReference>
<sequence>MAKRKRNQNLTAAAAPVEEPISAPKKTKTVNDPKQAKPTKAGAKSSAPGSNLTIQIITGSYDRILHGITATLPPTEAATFSDTFLFTAHTSAIRALALSPPSAPTPNQPQKILLATGSTDSRINLYHISAHPPRKHTVPALPGLSSRAVVENPANRELGSLMHHAAAVTGLCFPTRGKLLSSAEDCTMAVTRTRDWSLLSSIKAPVPKAQGRPSGDTAPVGGAPSGVNAFAVHPSLKLMLSVGRGERCMRLWNLVTGKKAGVLNFSRGMLGEVHEGRFGSGEGRRVAWGNTAGGEEFAVAFEWGVLVFGMDCKVRCKVLPDRRTKIHEVRYVKRDEEGEKMVLALSTEDGRIVFFSTDPADLVAPGAKEGDDALPAAKILAQLGGKDAGVTNRIKDFAVLPLEESGSVIIVTGSSDGAVKLWRLKMADVLGGAGGLVGEMVGDYETGNRVTCLVAFVMLDLPDGASDDVLEEDEDEEEEEESSDDE</sequence>
<proteinExistence type="predicted"/>
<reference evidence="3" key="1">
    <citation type="submission" date="2016-03" db="EMBL/GenBank/DDBJ databases">
        <title>Updated assembly of Pseudogymnoascus destructans, the fungus causing white-nose syndrome of bats.</title>
        <authorList>
            <person name="Palmer J.M."/>
            <person name="Drees K.P."/>
            <person name="Foster J.T."/>
            <person name="Lindner D.L."/>
        </authorList>
    </citation>
    <scope>NUCLEOTIDE SEQUENCE [LARGE SCALE GENOMIC DNA]</scope>
    <source>
        <strain evidence="3">20631-21</strain>
    </source>
</reference>
<dbReference type="PROSITE" id="PS50082">
    <property type="entry name" value="WD_REPEATS_2"/>
    <property type="match status" value="1"/>
</dbReference>
<dbReference type="AlphaFoldDB" id="A0A177ADL4"/>
<dbReference type="SUPFAM" id="SSF50978">
    <property type="entry name" value="WD40 repeat-like"/>
    <property type="match status" value="1"/>
</dbReference>
<organism evidence="3">
    <name type="scientific">Pseudogymnoascus destructans</name>
    <dbReference type="NCBI Taxonomy" id="655981"/>
    <lineage>
        <taxon>Eukaryota</taxon>
        <taxon>Fungi</taxon>
        <taxon>Dikarya</taxon>
        <taxon>Ascomycota</taxon>
        <taxon>Pezizomycotina</taxon>
        <taxon>Leotiomycetes</taxon>
        <taxon>Thelebolales</taxon>
        <taxon>Thelebolaceae</taxon>
        <taxon>Pseudogymnoascus</taxon>
    </lineage>
</organism>
<accession>A0A177ADL4</accession>